<protein>
    <recommendedName>
        <fullName evidence="3">DUF669 domain-containing protein</fullName>
    </recommendedName>
</protein>
<evidence type="ECO:0008006" key="3">
    <source>
        <dbReference type="Google" id="ProtNLM"/>
    </source>
</evidence>
<dbReference type="Proteomes" id="UP000178943">
    <property type="component" value="Unassembled WGS sequence"/>
</dbReference>
<accession>A0A1F5VJQ5</accession>
<reference evidence="1 2" key="1">
    <citation type="journal article" date="2016" name="Nat. Commun.">
        <title>Thousands of microbial genomes shed light on interconnected biogeochemical processes in an aquifer system.</title>
        <authorList>
            <person name="Anantharaman K."/>
            <person name="Brown C.T."/>
            <person name="Hug L.A."/>
            <person name="Sharon I."/>
            <person name="Castelle C.J."/>
            <person name="Probst A.J."/>
            <person name="Thomas B.C."/>
            <person name="Singh A."/>
            <person name="Wilkins M.J."/>
            <person name="Karaoz U."/>
            <person name="Brodie E.L."/>
            <person name="Williams K.H."/>
            <person name="Hubbard S.S."/>
            <person name="Banfield J.F."/>
        </authorList>
    </citation>
    <scope>NUCLEOTIDE SEQUENCE [LARGE SCALE GENOMIC DNA]</scope>
</reference>
<proteinExistence type="predicted"/>
<organism evidence="1 2">
    <name type="scientific">Candidatus Fischerbacteria bacterium RBG_13_37_8</name>
    <dbReference type="NCBI Taxonomy" id="1817863"/>
    <lineage>
        <taxon>Bacteria</taxon>
        <taxon>Candidatus Fischeribacteriota</taxon>
    </lineage>
</organism>
<name>A0A1F5VJQ5_9BACT</name>
<sequence length="124" mass="14333">MVRVDFSSLNNNYDLVPEGTYSAEIIKVQLKSNKNNNGKHLCWILKITDPPEEWNCLLFIITPLKENALWRLKKLLKILHYPISNAVVDIDTDILAGRKLKVTVAQEMYQGKLYNKVLDFKSID</sequence>
<comment type="caution">
    <text evidence="1">The sequence shown here is derived from an EMBL/GenBank/DDBJ whole genome shotgun (WGS) entry which is preliminary data.</text>
</comment>
<gene>
    <name evidence="1" type="ORF">A2Y62_00930</name>
</gene>
<dbReference type="Pfam" id="PF05037">
    <property type="entry name" value="DUF669"/>
    <property type="match status" value="1"/>
</dbReference>
<dbReference type="InterPro" id="IPR007731">
    <property type="entry name" value="DUF669"/>
</dbReference>
<evidence type="ECO:0000313" key="2">
    <source>
        <dbReference type="Proteomes" id="UP000178943"/>
    </source>
</evidence>
<evidence type="ECO:0000313" key="1">
    <source>
        <dbReference type="EMBL" id="OGF63624.1"/>
    </source>
</evidence>
<dbReference type="AlphaFoldDB" id="A0A1F5VJQ5"/>
<dbReference type="EMBL" id="MFGW01000158">
    <property type="protein sequence ID" value="OGF63624.1"/>
    <property type="molecule type" value="Genomic_DNA"/>
</dbReference>